<dbReference type="GO" id="GO:0000976">
    <property type="term" value="F:transcription cis-regulatory region binding"/>
    <property type="evidence" value="ECO:0007669"/>
    <property type="project" value="TreeGrafter"/>
</dbReference>
<keyword evidence="3" id="KW-0238">DNA-binding</keyword>
<dbReference type="SMART" id="SM00354">
    <property type="entry name" value="HTH_LACI"/>
    <property type="match status" value="1"/>
</dbReference>
<name>A0A7W9KCA6_9PSEU</name>
<accession>A0A7W9KCA6</accession>
<dbReference type="InterPro" id="IPR000843">
    <property type="entry name" value="HTH_LacI"/>
</dbReference>
<dbReference type="GO" id="GO:0003700">
    <property type="term" value="F:DNA-binding transcription factor activity"/>
    <property type="evidence" value="ECO:0007669"/>
    <property type="project" value="TreeGrafter"/>
</dbReference>
<evidence type="ECO:0000313" key="8">
    <source>
        <dbReference type="Proteomes" id="UP000585638"/>
    </source>
</evidence>
<keyword evidence="8" id="KW-1185">Reference proteome</keyword>
<evidence type="ECO:0000256" key="2">
    <source>
        <dbReference type="ARBA" id="ARBA00023015"/>
    </source>
</evidence>
<evidence type="ECO:0000256" key="1">
    <source>
        <dbReference type="ARBA" id="ARBA00022491"/>
    </source>
</evidence>
<evidence type="ECO:0000256" key="5">
    <source>
        <dbReference type="SAM" id="MobiDB-lite"/>
    </source>
</evidence>
<dbReference type="InterPro" id="IPR010982">
    <property type="entry name" value="Lambda_DNA-bd_dom_sf"/>
</dbReference>
<dbReference type="Proteomes" id="UP000585638">
    <property type="component" value="Unassembled WGS sequence"/>
</dbReference>
<dbReference type="Pfam" id="PF00356">
    <property type="entry name" value="LacI"/>
    <property type="match status" value="1"/>
</dbReference>
<evidence type="ECO:0000256" key="4">
    <source>
        <dbReference type="ARBA" id="ARBA00023163"/>
    </source>
</evidence>
<dbReference type="AlphaFoldDB" id="A0A7W9KCA6"/>
<dbReference type="SUPFAM" id="SSF53822">
    <property type="entry name" value="Periplasmic binding protein-like I"/>
    <property type="match status" value="1"/>
</dbReference>
<dbReference type="PANTHER" id="PTHR30146">
    <property type="entry name" value="LACI-RELATED TRANSCRIPTIONAL REPRESSOR"/>
    <property type="match status" value="1"/>
</dbReference>
<protein>
    <submittedName>
        <fullName evidence="7">LacI family transcriptional regulator</fullName>
    </submittedName>
</protein>
<dbReference type="InterPro" id="IPR028082">
    <property type="entry name" value="Peripla_BP_I"/>
</dbReference>
<evidence type="ECO:0000313" key="7">
    <source>
        <dbReference type="EMBL" id="MBB5889886.1"/>
    </source>
</evidence>
<sequence>MSRNTLGVALSPRRVTLAEVAEHAGVSRTTASLVLAGRARELRISQSVEQRVVEAARELAYRPNAVSVGLRTGTSRTIGFVSDTVATSRLAGDMIKGALEAAREQGLMLFIGETEGEPDLERGLLQAMHDRQVDGIIFASMFTRAVKVPAALTAGPAVLLNAVPKRASALPSVVPDEVEAGRSAARVLLDAGHRDGIHVIGAGPRIRDVPPETLAGVERLTGISEVLARAKVKIASGHVCADWQPEYGYEATRRLLEHTGPRALVCLNDRLAVGAYQALDDFGLKVPTDVSVISFDDHPVASWIRPKLTTVALPHYDLGRKAVEVLLAEIDRNREGTPPRGETYRVPMPVRMRDSVAEPASTAGNARPSGADTPFSRTTS</sequence>
<dbReference type="PROSITE" id="PS50932">
    <property type="entry name" value="HTH_LACI_2"/>
    <property type="match status" value="1"/>
</dbReference>
<dbReference type="Gene3D" id="1.10.260.40">
    <property type="entry name" value="lambda repressor-like DNA-binding domains"/>
    <property type="match status" value="1"/>
</dbReference>
<dbReference type="CDD" id="cd01392">
    <property type="entry name" value="HTH_LacI"/>
    <property type="match status" value="1"/>
</dbReference>
<keyword evidence="1" id="KW-0678">Repressor</keyword>
<proteinExistence type="predicted"/>
<dbReference type="PANTHER" id="PTHR30146:SF148">
    <property type="entry name" value="HTH-TYPE TRANSCRIPTIONAL REPRESSOR PURR-RELATED"/>
    <property type="match status" value="1"/>
</dbReference>
<dbReference type="Gene3D" id="3.40.50.2300">
    <property type="match status" value="2"/>
</dbReference>
<feature type="domain" description="HTH lacI-type" evidence="6">
    <location>
        <begin position="15"/>
        <end position="72"/>
    </location>
</feature>
<keyword evidence="2" id="KW-0805">Transcription regulation</keyword>
<gene>
    <name evidence="7" type="ORF">BJ998_001082</name>
</gene>
<evidence type="ECO:0000259" key="6">
    <source>
        <dbReference type="PROSITE" id="PS50932"/>
    </source>
</evidence>
<dbReference type="Pfam" id="PF00532">
    <property type="entry name" value="Peripla_BP_1"/>
    <property type="match status" value="1"/>
</dbReference>
<organism evidence="7 8">
    <name type="scientific">Kutzneria kofuensis</name>
    <dbReference type="NCBI Taxonomy" id="103725"/>
    <lineage>
        <taxon>Bacteria</taxon>
        <taxon>Bacillati</taxon>
        <taxon>Actinomycetota</taxon>
        <taxon>Actinomycetes</taxon>
        <taxon>Pseudonocardiales</taxon>
        <taxon>Pseudonocardiaceae</taxon>
        <taxon>Kutzneria</taxon>
    </lineage>
</organism>
<dbReference type="SUPFAM" id="SSF47413">
    <property type="entry name" value="lambda repressor-like DNA-binding domains"/>
    <property type="match status" value="1"/>
</dbReference>
<feature type="region of interest" description="Disordered" evidence="5">
    <location>
        <begin position="350"/>
        <end position="380"/>
    </location>
</feature>
<dbReference type="CDD" id="cd06288">
    <property type="entry name" value="PBP1_sucrose_transcription_regulator"/>
    <property type="match status" value="1"/>
</dbReference>
<evidence type="ECO:0000256" key="3">
    <source>
        <dbReference type="ARBA" id="ARBA00023125"/>
    </source>
</evidence>
<dbReference type="RefSeq" id="WP_221337884.1">
    <property type="nucleotide sequence ID" value="NZ_JACHIR010000001.1"/>
</dbReference>
<reference evidence="7 8" key="1">
    <citation type="submission" date="2020-08" db="EMBL/GenBank/DDBJ databases">
        <title>Sequencing the genomes of 1000 actinobacteria strains.</title>
        <authorList>
            <person name="Klenk H.-P."/>
        </authorList>
    </citation>
    <scope>NUCLEOTIDE SEQUENCE [LARGE SCALE GENOMIC DNA]</scope>
    <source>
        <strain evidence="7 8">DSM 43851</strain>
    </source>
</reference>
<dbReference type="InterPro" id="IPR001761">
    <property type="entry name" value="Peripla_BP/Lac1_sug-bd_dom"/>
</dbReference>
<dbReference type="PROSITE" id="PS00356">
    <property type="entry name" value="HTH_LACI_1"/>
    <property type="match status" value="1"/>
</dbReference>
<dbReference type="EMBL" id="JACHIR010000001">
    <property type="protein sequence ID" value="MBB5889886.1"/>
    <property type="molecule type" value="Genomic_DNA"/>
</dbReference>
<comment type="caution">
    <text evidence="7">The sequence shown here is derived from an EMBL/GenBank/DDBJ whole genome shotgun (WGS) entry which is preliminary data.</text>
</comment>
<keyword evidence="4" id="KW-0804">Transcription</keyword>